<dbReference type="InParanoid" id="W4KEA6"/>
<evidence type="ECO:0000259" key="5">
    <source>
        <dbReference type="Pfam" id="PF24883"/>
    </source>
</evidence>
<feature type="region of interest" description="Disordered" evidence="3">
    <location>
        <begin position="711"/>
        <end position="732"/>
    </location>
</feature>
<dbReference type="InterPro" id="IPR027417">
    <property type="entry name" value="P-loop_NTPase"/>
</dbReference>
<evidence type="ECO:0000313" key="7">
    <source>
        <dbReference type="Proteomes" id="UP000030671"/>
    </source>
</evidence>
<keyword evidence="7" id="KW-1185">Reference proteome</keyword>
<feature type="domain" description="Nephrocystin 3-like N-terminal" evidence="5">
    <location>
        <begin position="83"/>
        <end position="257"/>
    </location>
</feature>
<feature type="compositionally biased region" description="Polar residues" evidence="3">
    <location>
        <begin position="720"/>
        <end position="729"/>
    </location>
</feature>
<protein>
    <submittedName>
        <fullName evidence="6">Uncharacterized protein</fullName>
    </submittedName>
</protein>
<keyword evidence="2" id="KW-0040">ANK repeat</keyword>
<dbReference type="SMART" id="SM00248">
    <property type="entry name" value="ANK"/>
    <property type="match status" value="5"/>
</dbReference>
<dbReference type="SUPFAM" id="SSF52540">
    <property type="entry name" value="P-loop containing nucleoside triphosphate hydrolases"/>
    <property type="match status" value="1"/>
</dbReference>
<dbReference type="PROSITE" id="PS50297">
    <property type="entry name" value="ANK_REP_REGION"/>
    <property type="match status" value="1"/>
</dbReference>
<evidence type="ECO:0000313" key="6">
    <source>
        <dbReference type="EMBL" id="ETW83655.1"/>
    </source>
</evidence>
<dbReference type="Proteomes" id="UP000030671">
    <property type="component" value="Unassembled WGS sequence"/>
</dbReference>
<dbReference type="RefSeq" id="XP_009543426.1">
    <property type="nucleotide sequence ID" value="XM_009545131.1"/>
</dbReference>
<sequence length="747" mass="84208">MPEGRLLRDTLSDDMKERVQAFEARCADLMKKFDRRVIIHTEKTVQKLQDGKIIKRYGKIFEWLKAPDPTHNYDNARERHQEGTGSWFLTGQDFLEWKERPGSLLWVHGIPGCGKTILCSSAIKDITVRCKGDSSAAIGYFFFDSRDAQEGLQQHEGFIRSLIKQFALQCSVIPDALVQLYGEGYSWPSLKYLQDTLRNILAQFTHAYVIADSLDECSDNSAIPDQSSERTRVLNWMKDLTCWQEFTRNVHVLITSRKELSIERALQSLKAVEVCMEGDPVRRDIQEYIDNKLLTDGQLRFWKGKAKEIRAKVMEMSDGMFRLAVLQLDEIRSCRTARDLQERLENLPHSLHETYDRILSKLSERDLQMALTFLRWLSFSARPLKLDELAEVTGVDFESKPFPRFYPDLRYNPDIILIVCSSLIVTSSDGEAKLAHFSVKQYLDSSSLAQGIGFDISEKASHSLIAQTCIAYLLQFDSTEVLSKEILKDFPFALYAAQYWPIHARSGPSDNADALQTLIDVLFLADSDGAFIAWVRLYDLDGQPGFDMERTPKGSRFYYAALAGLPEILLALLERGADINARGGAYGNAVGAASAMGHKRVVRLLLEKGADKDGHNGTALYMAASRGYEDIVRLLLEKSADVPAKEEEVGNALRIAALYGHETIVRLLLEKAAGADRQEYIDRALEAAVSRHHEDIERLLREHGAERNIHGRPYGGARQVVSSSSSGWTTELPARGADVDMQGEMYG</sequence>
<dbReference type="InterPro" id="IPR054471">
    <property type="entry name" value="GPIID_WHD"/>
</dbReference>
<dbReference type="OrthoDB" id="194358at2759"/>
<dbReference type="InterPro" id="IPR002110">
    <property type="entry name" value="Ankyrin_rpt"/>
</dbReference>
<dbReference type="Pfam" id="PF22939">
    <property type="entry name" value="WHD_GPIID"/>
    <property type="match status" value="1"/>
</dbReference>
<feature type="domain" description="GPI inositol-deacylase winged helix" evidence="4">
    <location>
        <begin position="368"/>
        <end position="449"/>
    </location>
</feature>
<keyword evidence="1" id="KW-0677">Repeat</keyword>
<evidence type="ECO:0000256" key="2">
    <source>
        <dbReference type="PROSITE-ProRule" id="PRU00023"/>
    </source>
</evidence>
<dbReference type="Pfam" id="PF24883">
    <property type="entry name" value="NPHP3_N"/>
    <property type="match status" value="1"/>
</dbReference>
<dbReference type="GeneID" id="20669996"/>
<gene>
    <name evidence="6" type="ORF">HETIRDRAFT_313059</name>
</gene>
<dbReference type="InterPro" id="IPR036770">
    <property type="entry name" value="Ankyrin_rpt-contain_sf"/>
</dbReference>
<dbReference type="AlphaFoldDB" id="W4KEA6"/>
<dbReference type="eggNOG" id="KOG0504">
    <property type="taxonomic scope" value="Eukaryota"/>
</dbReference>
<name>W4KEA6_HETIT</name>
<proteinExistence type="predicted"/>
<dbReference type="HOGENOM" id="CLU_000288_34_23_1"/>
<dbReference type="KEGG" id="hir:HETIRDRAFT_313059"/>
<dbReference type="Gene3D" id="1.25.40.20">
    <property type="entry name" value="Ankyrin repeat-containing domain"/>
    <property type="match status" value="1"/>
</dbReference>
<dbReference type="SUPFAM" id="SSF48403">
    <property type="entry name" value="Ankyrin repeat"/>
    <property type="match status" value="1"/>
</dbReference>
<reference evidence="6 7" key="1">
    <citation type="journal article" date="2012" name="New Phytol.">
        <title>Insight into trade-off between wood decay and parasitism from the genome of a fungal forest pathogen.</title>
        <authorList>
            <person name="Olson A."/>
            <person name="Aerts A."/>
            <person name="Asiegbu F."/>
            <person name="Belbahri L."/>
            <person name="Bouzid O."/>
            <person name="Broberg A."/>
            <person name="Canback B."/>
            <person name="Coutinho P.M."/>
            <person name="Cullen D."/>
            <person name="Dalman K."/>
            <person name="Deflorio G."/>
            <person name="van Diepen L.T."/>
            <person name="Dunand C."/>
            <person name="Duplessis S."/>
            <person name="Durling M."/>
            <person name="Gonthier P."/>
            <person name="Grimwood J."/>
            <person name="Fossdal C.G."/>
            <person name="Hansson D."/>
            <person name="Henrissat B."/>
            <person name="Hietala A."/>
            <person name="Himmelstrand K."/>
            <person name="Hoffmeister D."/>
            <person name="Hogberg N."/>
            <person name="James T.Y."/>
            <person name="Karlsson M."/>
            <person name="Kohler A."/>
            <person name="Kues U."/>
            <person name="Lee Y.H."/>
            <person name="Lin Y.C."/>
            <person name="Lind M."/>
            <person name="Lindquist E."/>
            <person name="Lombard V."/>
            <person name="Lucas S."/>
            <person name="Lunden K."/>
            <person name="Morin E."/>
            <person name="Murat C."/>
            <person name="Park J."/>
            <person name="Raffaello T."/>
            <person name="Rouze P."/>
            <person name="Salamov A."/>
            <person name="Schmutz J."/>
            <person name="Solheim H."/>
            <person name="Stahlberg J."/>
            <person name="Velez H."/>
            <person name="de Vries R.P."/>
            <person name="Wiebenga A."/>
            <person name="Woodward S."/>
            <person name="Yakovlev I."/>
            <person name="Garbelotto M."/>
            <person name="Martin F."/>
            <person name="Grigoriev I.V."/>
            <person name="Stenlid J."/>
        </authorList>
    </citation>
    <scope>NUCLEOTIDE SEQUENCE [LARGE SCALE GENOMIC DNA]</scope>
    <source>
        <strain evidence="6 7">TC 32-1</strain>
    </source>
</reference>
<evidence type="ECO:0000256" key="1">
    <source>
        <dbReference type="ARBA" id="ARBA00022737"/>
    </source>
</evidence>
<organism evidence="6 7">
    <name type="scientific">Heterobasidion irregulare (strain TC 32-1)</name>
    <dbReference type="NCBI Taxonomy" id="747525"/>
    <lineage>
        <taxon>Eukaryota</taxon>
        <taxon>Fungi</taxon>
        <taxon>Dikarya</taxon>
        <taxon>Basidiomycota</taxon>
        <taxon>Agaricomycotina</taxon>
        <taxon>Agaricomycetes</taxon>
        <taxon>Russulales</taxon>
        <taxon>Bondarzewiaceae</taxon>
        <taxon>Heterobasidion</taxon>
        <taxon>Heterobasidion annosum species complex</taxon>
    </lineage>
</organism>
<dbReference type="PANTHER" id="PTHR10039:SF16">
    <property type="entry name" value="GPI INOSITOL-DEACYLASE"/>
    <property type="match status" value="1"/>
</dbReference>
<evidence type="ECO:0000256" key="3">
    <source>
        <dbReference type="SAM" id="MobiDB-lite"/>
    </source>
</evidence>
<dbReference type="Gene3D" id="3.40.50.300">
    <property type="entry name" value="P-loop containing nucleotide triphosphate hydrolases"/>
    <property type="match status" value="1"/>
</dbReference>
<accession>W4KEA6</accession>
<dbReference type="Pfam" id="PF12796">
    <property type="entry name" value="Ank_2"/>
    <property type="match status" value="1"/>
</dbReference>
<dbReference type="InterPro" id="IPR056884">
    <property type="entry name" value="NPHP3-like_N"/>
</dbReference>
<feature type="repeat" description="ANK" evidence="2">
    <location>
        <begin position="615"/>
        <end position="647"/>
    </location>
</feature>
<dbReference type="EMBL" id="KI925456">
    <property type="protein sequence ID" value="ETW83655.1"/>
    <property type="molecule type" value="Genomic_DNA"/>
</dbReference>
<dbReference type="PANTHER" id="PTHR10039">
    <property type="entry name" value="AMELOGENIN"/>
    <property type="match status" value="1"/>
</dbReference>
<dbReference type="PROSITE" id="PS50088">
    <property type="entry name" value="ANK_REPEAT"/>
    <property type="match status" value="1"/>
</dbReference>
<evidence type="ECO:0000259" key="4">
    <source>
        <dbReference type="Pfam" id="PF22939"/>
    </source>
</evidence>
<feature type="non-terminal residue" evidence="6">
    <location>
        <position position="747"/>
    </location>
</feature>